<sequence length="828" mass="92152">METISRISSMLETARELTLEAAQSASSAKLAKPNYPARSLTVSHIKKLLDSRNDREVLDGMRRVISLMYRSEPCLPFFSAVVKNVANSNIEVKKLVYIYLLHHAEAEPDLALLSINAIQKSLTDQNPQVRSMALRTMSGIRVPVVSQIVSLAIKRGCGDMSPHVRKAAALAIPKCYRLDPNTLPQLVGCVSTLLGDAQYFVVGPAVAAFLDVCPDRIDLIHKNYHNLVRKLVDMDEWSQLATLRLLTIYGRKCFPRKTEKVRKKVDKGFYEEEDPQDQGEETGEEVTVLDRDLELFLRACKPLLQSRNSAVILSVVRCFLYLGTTEYLESAIGPLVALVRSPQDIQHVALYNIVAVALEAPKSFARYAYHFLVHDADPPHIWRLKLEVLTVIFPYCGMHLKGVIIGELEHFARGPDVDLVKESVRAIGRCAQSDSRTGDHCLSVLLSLVTSPDEALVSESLTVIRHLIQQDPQSHKNTIIQLAKSLDTTTSPEARASIIWLVGEFASNESENGIAPDVLRILVRGFADESEITKQQIVLLGAKVYLHHLLQKYPQSEAKPPQEIKPPVEGIHNEWTDTQDQEQQEQQNGDAPEKQPEQEDNLTLLWRYILLLARYDTSYDLRDRARLYKALLADPSSTQLASLLLLAPKPVPHAPSPSETRKNLLIGSSTLVVGPEAGVHGLSGYESIPDWVESGNEPDPRLREDAAKPEPTERTLTAGERLDKALKEHGTGIAARMRQNGAPAAAAAAARKNKSLDEWLADEEEESEEESEEEETGSEEEETESEEETDSEEEEETDSEEEEEETDSEDERETQGLMAGRGPSQSGI</sequence>
<dbReference type="Gene3D" id="1.25.10.10">
    <property type="entry name" value="Leucine-rich Repeat Variant"/>
    <property type="match status" value="1"/>
</dbReference>
<dbReference type="InterPro" id="IPR011989">
    <property type="entry name" value="ARM-like"/>
</dbReference>
<dbReference type="InterPro" id="IPR026739">
    <property type="entry name" value="AP_beta"/>
</dbReference>
<reference evidence="8 9" key="1">
    <citation type="journal article" date="2024" name="IMA Fungus">
        <title>IMA Genome - F19 : A genome assembly and annotation guide to empower mycologists, including annotated draft genome sequences of Ceratocystis pirilliformis, Diaporthe australafricana, Fusarium ophioides, Paecilomyces lecythidis, and Sporothrix stenoceras.</title>
        <authorList>
            <person name="Aylward J."/>
            <person name="Wilson A.M."/>
            <person name="Visagie C.M."/>
            <person name="Spraker J."/>
            <person name="Barnes I."/>
            <person name="Buitendag C."/>
            <person name="Ceriani C."/>
            <person name="Del Mar Angel L."/>
            <person name="du Plessis D."/>
            <person name="Fuchs T."/>
            <person name="Gasser K."/>
            <person name="Kramer D."/>
            <person name="Li W."/>
            <person name="Munsamy K."/>
            <person name="Piso A."/>
            <person name="Price J.L."/>
            <person name="Sonnekus B."/>
            <person name="Thomas C."/>
            <person name="van der Nest A."/>
            <person name="van Dijk A."/>
            <person name="van Heerden A."/>
            <person name="van Vuuren N."/>
            <person name="Yilmaz N."/>
            <person name="Duong T.A."/>
            <person name="van der Merwe N.A."/>
            <person name="Wingfield M.J."/>
            <person name="Wingfield B.D."/>
        </authorList>
    </citation>
    <scope>NUCLEOTIDE SEQUENCE [LARGE SCALE GENOMIC DNA]</scope>
    <source>
        <strain evidence="8 9">CMW 18167</strain>
    </source>
</reference>
<dbReference type="PANTHER" id="PTHR11134">
    <property type="entry name" value="ADAPTOR COMPLEX SUBUNIT BETA FAMILY MEMBER"/>
    <property type="match status" value="1"/>
</dbReference>
<evidence type="ECO:0000256" key="2">
    <source>
        <dbReference type="ARBA" id="ARBA00006613"/>
    </source>
</evidence>
<comment type="subcellular location">
    <subcellularLocation>
        <location evidence="1">Endomembrane system</location>
    </subcellularLocation>
</comment>
<comment type="caution">
    <text evidence="8">The sequence shown here is derived from an EMBL/GenBank/DDBJ whole genome shotgun (WGS) entry which is preliminary data.</text>
</comment>
<dbReference type="PIRSF" id="PIRSF037096">
    <property type="entry name" value="AP3_complex_beta"/>
    <property type="match status" value="1"/>
</dbReference>
<dbReference type="Proteomes" id="UP001583193">
    <property type="component" value="Unassembled WGS sequence"/>
</dbReference>
<evidence type="ECO:0000313" key="8">
    <source>
        <dbReference type="EMBL" id="KAL1874648.1"/>
    </source>
</evidence>
<gene>
    <name evidence="8" type="primary">APL6</name>
    <name evidence="8" type="ORF">Plec18167_005880</name>
</gene>
<protein>
    <submittedName>
        <fullName evidence="8">AP-3 complex subunit beta</fullName>
    </submittedName>
</protein>
<dbReference type="InterPro" id="IPR002553">
    <property type="entry name" value="Clathrin/coatomer_adapt-like_N"/>
</dbReference>
<feature type="compositionally biased region" description="Basic and acidic residues" evidence="6">
    <location>
        <begin position="720"/>
        <end position="730"/>
    </location>
</feature>
<evidence type="ECO:0000256" key="5">
    <source>
        <dbReference type="ARBA" id="ARBA00023136"/>
    </source>
</evidence>
<feature type="compositionally biased region" description="Basic and acidic residues" evidence="6">
    <location>
        <begin position="698"/>
        <end position="713"/>
    </location>
</feature>
<evidence type="ECO:0000256" key="4">
    <source>
        <dbReference type="ARBA" id="ARBA00022927"/>
    </source>
</evidence>
<feature type="domain" description="Clathrin/coatomer adaptor adaptin-like N-terminal" evidence="7">
    <location>
        <begin position="43"/>
        <end position="634"/>
    </location>
</feature>
<dbReference type="Pfam" id="PF01602">
    <property type="entry name" value="Adaptin_N"/>
    <property type="match status" value="1"/>
</dbReference>
<proteinExistence type="inferred from homology"/>
<keyword evidence="9" id="KW-1185">Reference proteome</keyword>
<feature type="compositionally biased region" description="Low complexity" evidence="6">
    <location>
        <begin position="734"/>
        <end position="750"/>
    </location>
</feature>
<evidence type="ECO:0000313" key="9">
    <source>
        <dbReference type="Proteomes" id="UP001583193"/>
    </source>
</evidence>
<keyword evidence="5" id="KW-0472">Membrane</keyword>
<organism evidence="8 9">
    <name type="scientific">Paecilomyces lecythidis</name>
    <dbReference type="NCBI Taxonomy" id="3004212"/>
    <lineage>
        <taxon>Eukaryota</taxon>
        <taxon>Fungi</taxon>
        <taxon>Dikarya</taxon>
        <taxon>Ascomycota</taxon>
        <taxon>Pezizomycotina</taxon>
        <taxon>Eurotiomycetes</taxon>
        <taxon>Eurotiomycetidae</taxon>
        <taxon>Eurotiales</taxon>
        <taxon>Thermoascaceae</taxon>
        <taxon>Paecilomyces</taxon>
    </lineage>
</organism>
<dbReference type="SUPFAM" id="SSF48371">
    <property type="entry name" value="ARM repeat"/>
    <property type="match status" value="1"/>
</dbReference>
<keyword evidence="4" id="KW-0653">Protein transport</keyword>
<feature type="region of interest" description="Disordered" evidence="6">
    <location>
        <begin position="577"/>
        <end position="598"/>
    </location>
</feature>
<accession>A0ABR3XG93</accession>
<keyword evidence="3" id="KW-0813">Transport</keyword>
<dbReference type="InterPro" id="IPR016024">
    <property type="entry name" value="ARM-type_fold"/>
</dbReference>
<evidence type="ECO:0000256" key="1">
    <source>
        <dbReference type="ARBA" id="ARBA00004308"/>
    </source>
</evidence>
<dbReference type="InterPro" id="IPR026740">
    <property type="entry name" value="AP3_beta"/>
</dbReference>
<comment type="similarity">
    <text evidence="2">Belongs to the adaptor complexes large subunit family.</text>
</comment>
<evidence type="ECO:0000259" key="7">
    <source>
        <dbReference type="Pfam" id="PF01602"/>
    </source>
</evidence>
<feature type="compositionally biased region" description="Acidic residues" evidence="6">
    <location>
        <begin position="759"/>
        <end position="812"/>
    </location>
</feature>
<evidence type="ECO:0000256" key="3">
    <source>
        <dbReference type="ARBA" id="ARBA00022448"/>
    </source>
</evidence>
<evidence type="ECO:0000256" key="6">
    <source>
        <dbReference type="SAM" id="MobiDB-lite"/>
    </source>
</evidence>
<feature type="region of interest" description="Disordered" evidence="6">
    <location>
        <begin position="687"/>
        <end position="828"/>
    </location>
</feature>
<name>A0ABR3XG93_9EURO</name>
<dbReference type="EMBL" id="JAVDPF010000019">
    <property type="protein sequence ID" value="KAL1874648.1"/>
    <property type="molecule type" value="Genomic_DNA"/>
</dbReference>